<feature type="domain" description="HTH arsR-type" evidence="2">
    <location>
        <begin position="1"/>
        <end position="89"/>
    </location>
</feature>
<dbReference type="Gene3D" id="1.10.10.10">
    <property type="entry name" value="Winged helix-like DNA-binding domain superfamily/Winged helix DNA-binding domain"/>
    <property type="match status" value="1"/>
</dbReference>
<dbReference type="Proteomes" id="UP001161325">
    <property type="component" value="Unassembled WGS sequence"/>
</dbReference>
<feature type="region of interest" description="Disordered" evidence="1">
    <location>
        <begin position="313"/>
        <end position="355"/>
    </location>
</feature>
<dbReference type="InterPro" id="IPR029063">
    <property type="entry name" value="SAM-dependent_MTases_sf"/>
</dbReference>
<feature type="compositionally biased region" description="Low complexity" evidence="1">
    <location>
        <begin position="313"/>
        <end position="323"/>
    </location>
</feature>
<dbReference type="InterPro" id="IPR036388">
    <property type="entry name" value="WH-like_DNA-bd_sf"/>
</dbReference>
<evidence type="ECO:0000259" key="3">
    <source>
        <dbReference type="PROSITE" id="PS51077"/>
    </source>
</evidence>
<dbReference type="RefSeq" id="WP_284350988.1">
    <property type="nucleotide sequence ID" value="NZ_BRXS01000004.1"/>
</dbReference>
<name>A0AA37QGT5_9BACT</name>
<dbReference type="AlphaFoldDB" id="A0AA37QGT5"/>
<dbReference type="InterPro" id="IPR001845">
    <property type="entry name" value="HTH_ArsR_DNA-bd_dom"/>
</dbReference>
<evidence type="ECO:0000313" key="5">
    <source>
        <dbReference type="Proteomes" id="UP001161325"/>
    </source>
</evidence>
<dbReference type="NCBIfam" id="NF033788">
    <property type="entry name" value="HTH_metalloreg"/>
    <property type="match status" value="1"/>
</dbReference>
<dbReference type="Pfam" id="PF01022">
    <property type="entry name" value="HTH_5"/>
    <property type="match status" value="1"/>
</dbReference>
<gene>
    <name evidence="4" type="ORF">rosag_30510</name>
</gene>
<dbReference type="InterPro" id="IPR013216">
    <property type="entry name" value="Methyltransf_11"/>
</dbReference>
<dbReference type="PANTHER" id="PTHR43861">
    <property type="entry name" value="TRANS-ACONITATE 2-METHYLTRANSFERASE-RELATED"/>
    <property type="match status" value="1"/>
</dbReference>
<dbReference type="InterPro" id="IPR036390">
    <property type="entry name" value="WH_DNA-bd_sf"/>
</dbReference>
<reference evidence="4" key="1">
    <citation type="submission" date="2022-08" db="EMBL/GenBank/DDBJ databases">
        <title>Draft genome sequencing of Roseisolibacter agri AW1220.</title>
        <authorList>
            <person name="Tobiishi Y."/>
            <person name="Tonouchi A."/>
        </authorList>
    </citation>
    <scope>NUCLEOTIDE SEQUENCE</scope>
    <source>
        <strain evidence="4">AW1220</strain>
    </source>
</reference>
<dbReference type="PROSITE" id="PS51077">
    <property type="entry name" value="HTH_ICLR"/>
    <property type="match status" value="1"/>
</dbReference>
<dbReference type="SUPFAM" id="SSF46785">
    <property type="entry name" value="Winged helix' DNA-binding domain"/>
    <property type="match status" value="1"/>
</dbReference>
<dbReference type="CDD" id="cd00090">
    <property type="entry name" value="HTH_ARSR"/>
    <property type="match status" value="1"/>
</dbReference>
<dbReference type="GO" id="GO:0008757">
    <property type="term" value="F:S-adenosylmethionine-dependent methyltransferase activity"/>
    <property type="evidence" value="ECO:0007669"/>
    <property type="project" value="InterPro"/>
</dbReference>
<dbReference type="EMBL" id="BRXS01000004">
    <property type="protein sequence ID" value="GLC26538.1"/>
    <property type="molecule type" value="Genomic_DNA"/>
</dbReference>
<proteinExistence type="predicted"/>
<dbReference type="GO" id="GO:0003700">
    <property type="term" value="F:DNA-binding transcription factor activity"/>
    <property type="evidence" value="ECO:0007669"/>
    <property type="project" value="InterPro"/>
</dbReference>
<evidence type="ECO:0000259" key="2">
    <source>
        <dbReference type="PROSITE" id="PS50987"/>
    </source>
</evidence>
<keyword evidence="5" id="KW-1185">Reference proteome</keyword>
<feature type="domain" description="HTH iclR-type" evidence="3">
    <location>
        <begin position="1"/>
        <end position="71"/>
    </location>
</feature>
<dbReference type="Gene3D" id="3.40.50.150">
    <property type="entry name" value="Vaccinia Virus protein VP39"/>
    <property type="match status" value="1"/>
</dbReference>
<dbReference type="PROSITE" id="PS50987">
    <property type="entry name" value="HTH_ARSR_2"/>
    <property type="match status" value="1"/>
</dbReference>
<dbReference type="InterPro" id="IPR011991">
    <property type="entry name" value="ArsR-like_HTH"/>
</dbReference>
<evidence type="ECO:0000313" key="4">
    <source>
        <dbReference type="EMBL" id="GLC26538.1"/>
    </source>
</evidence>
<sequence>MNVLDALAALADPIRGRILLALERHELAVGELAAALQLPQSTVSRHLKTLVDAGWVDARAEGASRRYRLLAGSRSAPTGRLWGAVREGIAALPGAAHDAERLRAVLAERRSATRTFFSSSADAWDRLRVELFGARADLLALLALLDDALVIGDLGCGTGAAAEALAPFVRRVIAVDHSREMLALARARLASRGNVELREGDLEALPVDDGELDAALLALVLHHIPDPGAVLAEAARAVRPGGRLLVVDMLPHDREVYRVEMGHAWLGFDRATLDAWVTGAGFEQLRFVPVPPDPAGKGPPLFAASARRRVAVSAPARPVGAPATDVAPPTSDLPSSAESSDPSLPAHAVANGVAH</sequence>
<dbReference type="InterPro" id="IPR005471">
    <property type="entry name" value="Tscrpt_reg_IclR_N"/>
</dbReference>
<evidence type="ECO:0000256" key="1">
    <source>
        <dbReference type="SAM" id="MobiDB-lite"/>
    </source>
</evidence>
<dbReference type="SUPFAM" id="SSF53335">
    <property type="entry name" value="S-adenosyl-L-methionine-dependent methyltransferases"/>
    <property type="match status" value="1"/>
</dbReference>
<dbReference type="SMART" id="SM00418">
    <property type="entry name" value="HTH_ARSR"/>
    <property type="match status" value="1"/>
</dbReference>
<feature type="compositionally biased region" description="Polar residues" evidence="1">
    <location>
        <begin position="332"/>
        <end position="342"/>
    </location>
</feature>
<accession>A0AA37QGT5</accession>
<dbReference type="CDD" id="cd02440">
    <property type="entry name" value="AdoMet_MTases"/>
    <property type="match status" value="1"/>
</dbReference>
<protein>
    <submittedName>
        <fullName evidence="4">ArsR family transcriptional regulator</fullName>
    </submittedName>
</protein>
<dbReference type="GO" id="GO:0003677">
    <property type="term" value="F:DNA binding"/>
    <property type="evidence" value="ECO:0007669"/>
    <property type="project" value="InterPro"/>
</dbReference>
<dbReference type="Pfam" id="PF08241">
    <property type="entry name" value="Methyltransf_11"/>
    <property type="match status" value="1"/>
</dbReference>
<comment type="caution">
    <text evidence="4">The sequence shown here is derived from an EMBL/GenBank/DDBJ whole genome shotgun (WGS) entry which is preliminary data.</text>
</comment>
<dbReference type="PRINTS" id="PR00778">
    <property type="entry name" value="HTHARSR"/>
</dbReference>
<organism evidence="4 5">
    <name type="scientific">Roseisolibacter agri</name>
    <dbReference type="NCBI Taxonomy" id="2014610"/>
    <lineage>
        <taxon>Bacteria</taxon>
        <taxon>Pseudomonadati</taxon>
        <taxon>Gemmatimonadota</taxon>
        <taxon>Gemmatimonadia</taxon>
        <taxon>Gemmatimonadales</taxon>
        <taxon>Gemmatimonadaceae</taxon>
        <taxon>Roseisolibacter</taxon>
    </lineage>
</organism>